<evidence type="ECO:0000313" key="12">
    <source>
        <dbReference type="EMBL" id="QNK04054.1"/>
    </source>
</evidence>
<keyword evidence="8" id="KW-0406">Ion transport</keyword>
<evidence type="ECO:0000256" key="7">
    <source>
        <dbReference type="ARBA" id="ARBA00022989"/>
    </source>
</evidence>
<keyword evidence="6" id="KW-0375">Hydrogen ion transport</keyword>
<keyword evidence="5 11" id="KW-0812">Transmembrane</keyword>
<keyword evidence="7 11" id="KW-1133">Transmembrane helix</keyword>
<feature type="transmembrane region" description="Helical" evidence="11">
    <location>
        <begin position="129"/>
        <end position="149"/>
    </location>
</feature>
<comment type="similarity">
    <text evidence="2">Belongs to the ATPase A chain family.</text>
</comment>
<feature type="transmembrane region" description="Helical" evidence="11">
    <location>
        <begin position="21"/>
        <end position="43"/>
    </location>
</feature>
<keyword evidence="10" id="KW-0066">ATP synthesis</keyword>
<sequence length="361" mass="40204">MMLDLVSKFDHFSGSGFGVPLLYWFLSLGVLVIFLNGSSYWMAMNWTEAFVLGLLSFDPANLRDSRAFSDPGYSLLVCSAWLVVGFMGFLSLCPYYDDMAREPAFIYSVTMVLWWYALLSYGMSSFRHFWYSLFLSSKSATFFIFLLILETVSWISRGMTFGARFVVSGMFGTGVSYSLASYFSVNVSVETVVDGDTGLLSSVAYEMGQDMEGLASAMGSGKAASLVKELPSSDPSHYFPIFKWQSEWLNYSGSEVLLEMMSAIVTSVSQAMHYLVSSINYGDITMVFLMVAWNFYELAMMVFQCYLIGLLGICFCVSEPMGYSNGAVKESAIIELKRSSKVKFVAGVWGRFSGYSSQKKG</sequence>
<geneLocation type="mitochondrion" evidence="12"/>
<dbReference type="RefSeq" id="YP_009926631.1">
    <property type="nucleotide sequence ID" value="NC_050683.1"/>
</dbReference>
<feature type="transmembrane region" description="Helical" evidence="11">
    <location>
        <begin position="161"/>
        <end position="180"/>
    </location>
</feature>
<evidence type="ECO:0000256" key="3">
    <source>
        <dbReference type="ARBA" id="ARBA00022448"/>
    </source>
</evidence>
<evidence type="ECO:0000256" key="1">
    <source>
        <dbReference type="ARBA" id="ARBA00004141"/>
    </source>
</evidence>
<dbReference type="GO" id="GO:0045259">
    <property type="term" value="C:proton-transporting ATP synthase complex"/>
    <property type="evidence" value="ECO:0007669"/>
    <property type="project" value="UniProtKB-KW"/>
</dbReference>
<dbReference type="CTD" id="4508"/>
<keyword evidence="3" id="KW-0813">Transport</keyword>
<keyword evidence="9 11" id="KW-0472">Membrane</keyword>
<protein>
    <submittedName>
        <fullName evidence="12">ATP synthase F0 subunit 6</fullName>
    </submittedName>
</protein>
<evidence type="ECO:0000256" key="2">
    <source>
        <dbReference type="ARBA" id="ARBA00006810"/>
    </source>
</evidence>
<evidence type="ECO:0000256" key="9">
    <source>
        <dbReference type="ARBA" id="ARBA00023136"/>
    </source>
</evidence>
<gene>
    <name evidence="12" type="primary">ATP6</name>
</gene>
<evidence type="ECO:0000256" key="6">
    <source>
        <dbReference type="ARBA" id="ARBA00022781"/>
    </source>
</evidence>
<name>A0A7G8QB96_TRIGG</name>
<feature type="transmembrane region" description="Helical" evidence="11">
    <location>
        <begin position="104"/>
        <end position="123"/>
    </location>
</feature>
<comment type="subcellular location">
    <subcellularLocation>
        <location evidence="1">Membrane</location>
        <topology evidence="1">Multi-pass membrane protein</topology>
    </subcellularLocation>
</comment>
<dbReference type="InterPro" id="IPR035908">
    <property type="entry name" value="F0_ATP_A_sf"/>
</dbReference>
<reference evidence="12" key="1">
    <citation type="submission" date="2020-07" db="EMBL/GenBank/DDBJ databases">
        <title>Complete Mitochondrial Genome of Tridacna gigas.</title>
        <authorList>
            <person name="Ma H."/>
            <person name="Yu Z."/>
        </authorList>
    </citation>
    <scope>NUCLEOTIDE SEQUENCE</scope>
</reference>
<evidence type="ECO:0000256" key="10">
    <source>
        <dbReference type="ARBA" id="ARBA00023310"/>
    </source>
</evidence>
<accession>A0A7G8QB96</accession>
<dbReference type="GO" id="GO:0006754">
    <property type="term" value="P:ATP biosynthetic process"/>
    <property type="evidence" value="ECO:0007669"/>
    <property type="project" value="UniProtKB-KW"/>
</dbReference>
<keyword evidence="4" id="KW-0138">CF(0)</keyword>
<dbReference type="SUPFAM" id="SSF81336">
    <property type="entry name" value="F1F0 ATP synthase subunit A"/>
    <property type="match status" value="1"/>
</dbReference>
<feature type="transmembrane region" description="Helical" evidence="11">
    <location>
        <begin position="72"/>
        <end position="92"/>
    </location>
</feature>
<dbReference type="GO" id="GO:1902600">
    <property type="term" value="P:proton transmembrane transport"/>
    <property type="evidence" value="ECO:0007669"/>
    <property type="project" value="UniProtKB-KW"/>
</dbReference>
<evidence type="ECO:0000256" key="5">
    <source>
        <dbReference type="ARBA" id="ARBA00022692"/>
    </source>
</evidence>
<evidence type="ECO:0000256" key="4">
    <source>
        <dbReference type="ARBA" id="ARBA00022547"/>
    </source>
</evidence>
<evidence type="ECO:0000256" key="8">
    <source>
        <dbReference type="ARBA" id="ARBA00023065"/>
    </source>
</evidence>
<dbReference type="AlphaFoldDB" id="A0A7G8QB96"/>
<proteinExistence type="inferred from homology"/>
<dbReference type="EMBL" id="MT755623">
    <property type="protein sequence ID" value="QNK04054.1"/>
    <property type="molecule type" value="Genomic_DNA"/>
</dbReference>
<dbReference type="GeneID" id="59143190"/>
<keyword evidence="12" id="KW-0496">Mitochondrion</keyword>
<evidence type="ECO:0000256" key="11">
    <source>
        <dbReference type="SAM" id="Phobius"/>
    </source>
</evidence>
<organism evidence="12">
    <name type="scientific">Tridacna gigas</name>
    <name type="common">Giant clam</name>
    <dbReference type="NCBI Taxonomy" id="80829"/>
    <lineage>
        <taxon>Eukaryota</taxon>
        <taxon>Metazoa</taxon>
        <taxon>Spiralia</taxon>
        <taxon>Lophotrochozoa</taxon>
        <taxon>Mollusca</taxon>
        <taxon>Bivalvia</taxon>
        <taxon>Autobranchia</taxon>
        <taxon>Heteroconchia</taxon>
        <taxon>Euheterodonta</taxon>
        <taxon>Imparidentia</taxon>
        <taxon>Neoheterodontei</taxon>
        <taxon>Cardiida</taxon>
        <taxon>Cardioidea</taxon>
        <taxon>Cardiidae</taxon>
        <taxon>Tridacninae</taxon>
        <taxon>Tridacna</taxon>
    </lineage>
</organism>